<dbReference type="AlphaFoldDB" id="A0A4S4LYY5"/>
<dbReference type="EMBL" id="SGPL01000092">
    <property type="protein sequence ID" value="THH17919.1"/>
    <property type="molecule type" value="Genomic_DNA"/>
</dbReference>
<reference evidence="2 3" key="1">
    <citation type="submission" date="2019-02" db="EMBL/GenBank/DDBJ databases">
        <title>Genome sequencing of the rare red list fungi Bondarzewia mesenterica.</title>
        <authorList>
            <person name="Buettner E."/>
            <person name="Kellner H."/>
        </authorList>
    </citation>
    <scope>NUCLEOTIDE SEQUENCE [LARGE SCALE GENOMIC DNA]</scope>
    <source>
        <strain evidence="2 3">DSM 108281</strain>
    </source>
</reference>
<feature type="region of interest" description="Disordered" evidence="1">
    <location>
        <begin position="415"/>
        <end position="446"/>
    </location>
</feature>
<feature type="compositionally biased region" description="Basic and acidic residues" evidence="1">
    <location>
        <begin position="22"/>
        <end position="38"/>
    </location>
</feature>
<evidence type="ECO:0000256" key="1">
    <source>
        <dbReference type="SAM" id="MobiDB-lite"/>
    </source>
</evidence>
<evidence type="ECO:0000313" key="2">
    <source>
        <dbReference type="EMBL" id="THH17919.1"/>
    </source>
</evidence>
<proteinExistence type="predicted"/>
<sequence length="446" mass="48557">MNPCIPRHSSPTTPPSQAPLFKRREHDVIPPAKDKDIGSAKLTNESHLTASQTTASIQTARFDAVDNPPSVGIDTNSGRTNVTVPSAWSSAYTPANHSARMTFAIPGRRKVSDSHLSSLRPAGHGMRVAPYPHASAMGYATGASPTSNSNGAQNLITVGQITNAVCGQFLSPPPWNSNINLSNVGALTQRVTQRVTYEVSYEVSFPSAYPLSRPPFQEGYTSPPSYRYPSQMPNDVPVSPQSSPLGQHAAPSSPQPSPASKPVASQAHPTNSNQWTYALFIDALDNPSFIDILFEQPPPTTVPCRWENCEKPHNVSTIDTVALKQIQEADHHHFEDVGDPNKIKCLWNKCGKVSSLVNMAKHLNTHLQGRASFCLLCGGRAARKDSRDRHLRRFCRAVKSEPVLVKRLEKLGIEIPRPPKSATEAVPNTRQEKRQEADVVKDGSPA</sequence>
<gene>
    <name evidence="2" type="ORF">EW146_g2983</name>
</gene>
<protein>
    <submittedName>
        <fullName evidence="2">Uncharacterized protein</fullName>
    </submittedName>
</protein>
<name>A0A4S4LYY5_9AGAM</name>
<dbReference type="Proteomes" id="UP000310158">
    <property type="component" value="Unassembled WGS sequence"/>
</dbReference>
<evidence type="ECO:0000313" key="3">
    <source>
        <dbReference type="Proteomes" id="UP000310158"/>
    </source>
</evidence>
<feature type="region of interest" description="Disordered" evidence="1">
    <location>
        <begin position="214"/>
        <end position="269"/>
    </location>
</feature>
<organism evidence="2 3">
    <name type="scientific">Bondarzewia mesenterica</name>
    <dbReference type="NCBI Taxonomy" id="1095465"/>
    <lineage>
        <taxon>Eukaryota</taxon>
        <taxon>Fungi</taxon>
        <taxon>Dikarya</taxon>
        <taxon>Basidiomycota</taxon>
        <taxon>Agaricomycotina</taxon>
        <taxon>Agaricomycetes</taxon>
        <taxon>Russulales</taxon>
        <taxon>Bondarzewiaceae</taxon>
        <taxon>Bondarzewia</taxon>
    </lineage>
</organism>
<feature type="region of interest" description="Disordered" evidence="1">
    <location>
        <begin position="1"/>
        <end position="54"/>
    </location>
</feature>
<keyword evidence="3" id="KW-1185">Reference proteome</keyword>
<comment type="caution">
    <text evidence="2">The sequence shown here is derived from an EMBL/GenBank/DDBJ whole genome shotgun (WGS) entry which is preliminary data.</text>
</comment>
<accession>A0A4S4LYY5</accession>
<feature type="compositionally biased region" description="Basic and acidic residues" evidence="1">
    <location>
        <begin position="430"/>
        <end position="446"/>
    </location>
</feature>